<evidence type="ECO:0000313" key="2">
    <source>
        <dbReference type="EMBL" id="QUC20750.1"/>
    </source>
</evidence>
<sequence length="90" mass="9772">MWLDSCGSPNLFSSALISSEYRPGQERSSTRFQNLAAKYATFGARRTSPEQVVAAVNPVVWAARGRGDGGEKKASYSDEQGRLDPFASRA</sequence>
<evidence type="ECO:0000256" key="1">
    <source>
        <dbReference type="SAM" id="MobiDB-lite"/>
    </source>
</evidence>
<keyword evidence="3" id="KW-1185">Reference proteome</keyword>
<dbReference type="KEGG" id="uvi:66065769"/>
<dbReference type="GeneID" id="66065769"/>
<evidence type="ECO:0000313" key="3">
    <source>
        <dbReference type="Proteomes" id="UP000027002"/>
    </source>
</evidence>
<accession>A0A8E5HSC8</accession>
<dbReference type="AlphaFoldDB" id="A0A8E5HSC8"/>
<dbReference type="RefSeq" id="XP_042998423.1">
    <property type="nucleotide sequence ID" value="XM_043142489.1"/>
</dbReference>
<feature type="compositionally biased region" description="Basic and acidic residues" evidence="1">
    <location>
        <begin position="65"/>
        <end position="82"/>
    </location>
</feature>
<feature type="region of interest" description="Disordered" evidence="1">
    <location>
        <begin position="64"/>
        <end position="90"/>
    </location>
</feature>
<organism evidence="2 3">
    <name type="scientific">Ustilaginoidea virens</name>
    <name type="common">Rice false smut fungus</name>
    <name type="synonym">Villosiclava virens</name>
    <dbReference type="NCBI Taxonomy" id="1159556"/>
    <lineage>
        <taxon>Eukaryota</taxon>
        <taxon>Fungi</taxon>
        <taxon>Dikarya</taxon>
        <taxon>Ascomycota</taxon>
        <taxon>Pezizomycotina</taxon>
        <taxon>Sordariomycetes</taxon>
        <taxon>Hypocreomycetidae</taxon>
        <taxon>Hypocreales</taxon>
        <taxon>Clavicipitaceae</taxon>
        <taxon>Ustilaginoidea</taxon>
    </lineage>
</organism>
<reference evidence="2" key="1">
    <citation type="submission" date="2020-03" db="EMBL/GenBank/DDBJ databases">
        <title>A mixture of massive structural variations and highly conserved coding sequences in Ustilaginoidea virens genome.</title>
        <authorList>
            <person name="Zhang K."/>
            <person name="Zhao Z."/>
            <person name="Zhang Z."/>
            <person name="Li Y."/>
            <person name="Hsiang T."/>
            <person name="Sun W."/>
        </authorList>
    </citation>
    <scope>NUCLEOTIDE SEQUENCE</scope>
    <source>
        <strain evidence="2">UV-8b</strain>
    </source>
</reference>
<protein>
    <submittedName>
        <fullName evidence="2">Uncharacterized protein</fullName>
    </submittedName>
</protein>
<dbReference type="Proteomes" id="UP000027002">
    <property type="component" value="Chromosome 4"/>
</dbReference>
<proteinExistence type="predicted"/>
<gene>
    <name evidence="2" type="ORF">UV8b_04991</name>
</gene>
<dbReference type="EMBL" id="CP072756">
    <property type="protein sequence ID" value="QUC20750.1"/>
    <property type="molecule type" value="Genomic_DNA"/>
</dbReference>
<name>A0A8E5HSC8_USTVR</name>